<evidence type="ECO:0000256" key="1">
    <source>
        <dbReference type="ARBA" id="ARBA00023242"/>
    </source>
</evidence>
<reference evidence="4" key="2">
    <citation type="submission" date="2015-01" db="EMBL/GenBank/DDBJ databases">
        <title>Evolutionary Origins and Diversification of the Mycorrhizal Mutualists.</title>
        <authorList>
            <consortium name="DOE Joint Genome Institute"/>
            <consortium name="Mycorrhizal Genomics Consortium"/>
            <person name="Kohler A."/>
            <person name="Kuo A."/>
            <person name="Nagy L.G."/>
            <person name="Floudas D."/>
            <person name="Copeland A."/>
            <person name="Barry K.W."/>
            <person name="Cichocki N."/>
            <person name="Veneault-Fourrey C."/>
            <person name="LaButti K."/>
            <person name="Lindquist E.A."/>
            <person name="Lipzen A."/>
            <person name="Lundell T."/>
            <person name="Morin E."/>
            <person name="Murat C."/>
            <person name="Riley R."/>
            <person name="Ohm R."/>
            <person name="Sun H."/>
            <person name="Tunlid A."/>
            <person name="Henrissat B."/>
            <person name="Grigoriev I.V."/>
            <person name="Hibbett D.S."/>
            <person name="Martin F."/>
        </authorList>
    </citation>
    <scope>NUCLEOTIDE SEQUENCE [LARGE SCALE GENOMIC DNA]</scope>
    <source>
        <strain evidence="4">Zn</strain>
    </source>
</reference>
<dbReference type="OrthoDB" id="1919336at2759"/>
<evidence type="ECO:0000313" key="3">
    <source>
        <dbReference type="EMBL" id="KIM93697.1"/>
    </source>
</evidence>
<proteinExistence type="predicted"/>
<dbReference type="HOGENOM" id="CLU_023417_0_0_1"/>
<gene>
    <name evidence="3" type="ORF">OIDMADRAFT_137323</name>
</gene>
<keyword evidence="1" id="KW-0539">Nucleus</keyword>
<reference evidence="3 4" key="1">
    <citation type="submission" date="2014-04" db="EMBL/GenBank/DDBJ databases">
        <authorList>
            <consortium name="DOE Joint Genome Institute"/>
            <person name="Kuo A."/>
            <person name="Martino E."/>
            <person name="Perotto S."/>
            <person name="Kohler A."/>
            <person name="Nagy L.G."/>
            <person name="Floudas D."/>
            <person name="Copeland A."/>
            <person name="Barry K.W."/>
            <person name="Cichocki N."/>
            <person name="Veneault-Fourrey C."/>
            <person name="LaButti K."/>
            <person name="Lindquist E.A."/>
            <person name="Lipzen A."/>
            <person name="Lundell T."/>
            <person name="Morin E."/>
            <person name="Murat C."/>
            <person name="Sun H."/>
            <person name="Tunlid A."/>
            <person name="Henrissat B."/>
            <person name="Grigoriev I.V."/>
            <person name="Hibbett D.S."/>
            <person name="Martin F."/>
            <person name="Nordberg H.P."/>
            <person name="Cantor M.N."/>
            <person name="Hua S.X."/>
        </authorList>
    </citation>
    <scope>NUCLEOTIDE SEQUENCE [LARGE SCALE GENOMIC DNA]</scope>
    <source>
        <strain evidence="3 4">Zn</strain>
    </source>
</reference>
<feature type="domain" description="Zn(2)-C6 fungal-type" evidence="2">
    <location>
        <begin position="5"/>
        <end position="32"/>
    </location>
</feature>
<dbReference type="EMBL" id="KN832893">
    <property type="protein sequence ID" value="KIM93697.1"/>
    <property type="molecule type" value="Genomic_DNA"/>
</dbReference>
<dbReference type="SUPFAM" id="SSF57701">
    <property type="entry name" value="Zn2/Cys6 DNA-binding domain"/>
    <property type="match status" value="1"/>
</dbReference>
<dbReference type="AlphaFoldDB" id="A0A0C3CVI2"/>
<evidence type="ECO:0000313" key="4">
    <source>
        <dbReference type="Proteomes" id="UP000054321"/>
    </source>
</evidence>
<protein>
    <recommendedName>
        <fullName evidence="2">Zn(2)-C6 fungal-type domain-containing protein</fullName>
    </recommendedName>
</protein>
<dbReference type="PANTHER" id="PTHR37534">
    <property type="entry name" value="TRANSCRIPTIONAL ACTIVATOR PROTEIN UGA3"/>
    <property type="match status" value="1"/>
</dbReference>
<accession>A0A0C3CVI2</accession>
<dbReference type="Proteomes" id="UP000054321">
    <property type="component" value="Unassembled WGS sequence"/>
</dbReference>
<dbReference type="GO" id="GO:0008270">
    <property type="term" value="F:zinc ion binding"/>
    <property type="evidence" value="ECO:0007669"/>
    <property type="project" value="InterPro"/>
</dbReference>
<keyword evidence="4" id="KW-1185">Reference proteome</keyword>
<dbReference type="InterPro" id="IPR036864">
    <property type="entry name" value="Zn2-C6_fun-type_DNA-bd_sf"/>
</dbReference>
<evidence type="ECO:0000259" key="2">
    <source>
        <dbReference type="Pfam" id="PF00172"/>
    </source>
</evidence>
<dbReference type="InParanoid" id="A0A0C3CVI2"/>
<dbReference type="STRING" id="913774.A0A0C3CVI2"/>
<dbReference type="Gene3D" id="4.10.240.10">
    <property type="entry name" value="Zn(2)-C6 fungal-type DNA-binding domain"/>
    <property type="match status" value="1"/>
</dbReference>
<dbReference type="CDD" id="cd00067">
    <property type="entry name" value="GAL4"/>
    <property type="match status" value="1"/>
</dbReference>
<organism evidence="3 4">
    <name type="scientific">Oidiodendron maius (strain Zn)</name>
    <dbReference type="NCBI Taxonomy" id="913774"/>
    <lineage>
        <taxon>Eukaryota</taxon>
        <taxon>Fungi</taxon>
        <taxon>Dikarya</taxon>
        <taxon>Ascomycota</taxon>
        <taxon>Pezizomycotina</taxon>
        <taxon>Leotiomycetes</taxon>
        <taxon>Leotiomycetes incertae sedis</taxon>
        <taxon>Myxotrichaceae</taxon>
        <taxon>Oidiodendron</taxon>
    </lineage>
</organism>
<sequence>MITGRQRRKKCDELRPICINCSRNGFWCSWPKTTRIVETTSRQQLQDSISRSSSSKNLPHCIQDGRLATASSIPFSLSVSLFESDMQSYMFQYCTDLLLLSKERQPGPFYEGQSYTFSMGLHFTPLLDAIMACAAITLSSETDKFRDFAVSKYISSVQGVRTGLVDGSLVGVEDYLLATVMWLCVFENSRCDGTPKINHHVRAMSNLLRLRPPMDRTNSAASALAFERICVESFIYHSANIMVFSSKSDLVYAVQQLAKKFESCFTTGTLTRSYSNKLQHSFVLGATPDVFIALMQATKLARSAQPDTENSVNNLWRQNWQILHLEQQLNSDGLRQTWEGRLYMLATRMLVMTAIQARDGSASKFCAFEFHQGITEGLQIFRSHTFRAPFKNYYLLPLAILGSVLTSEDDVAVICDKLNIINEKCSSSTVKHIREILEDIWISQVGSTENFAIDGLGKLLRCANICGSTDYWW</sequence>
<dbReference type="InterPro" id="IPR001138">
    <property type="entry name" value="Zn2Cys6_DnaBD"/>
</dbReference>
<dbReference type="Pfam" id="PF00172">
    <property type="entry name" value="Zn_clus"/>
    <property type="match status" value="1"/>
</dbReference>
<dbReference type="PANTHER" id="PTHR37534:SF46">
    <property type="entry name" value="ZN(II)2CYS6 TRANSCRIPTION FACTOR (EUROFUNG)"/>
    <property type="match status" value="1"/>
</dbReference>
<dbReference type="GO" id="GO:0000981">
    <property type="term" value="F:DNA-binding transcription factor activity, RNA polymerase II-specific"/>
    <property type="evidence" value="ECO:0007669"/>
    <property type="project" value="InterPro"/>
</dbReference>
<name>A0A0C3CVI2_OIDMZ</name>